<sequence length="404" mass="46778">MTTVVDNVGPSQVLANGVWGFSHNWDVILEQYGVPFMHGCIRFLYSIYVRLTFTNTAIFLIKYVPTGLYMYKLIKRIYVTSRERIKQKQIELEDIQLQIQIAKTKLCVRDAEMTERVEELRRGVERLRRVRARVRGVIASDDALRQTLHVVHAHADTSPDEDRDFIAELLKDLKCDQVAISERQPENLECGEHVQTETNTSENSVYSSASDVEVQQDYRVKIVRVTNVYKVAYLKHYIKQKRLRRATKQALLKKKMESIKKLLEDWQKTLNMVINTKLTLLNMDSHVDAASQEAMGDFSKPNLRESSDSDSDFKNGTEMCNDEYGLSWTQHPYRNYAYEDIPQTAVSREFYDTQGFVADSTFPFCNYAKSSKLCTLMEETTSQVAIEEIKHDDDEDSVCQELEI</sequence>
<gene>
    <name evidence="2" type="primary">LOC128202428</name>
</gene>
<dbReference type="Proteomes" id="UP001652740">
    <property type="component" value="Unplaced"/>
</dbReference>
<evidence type="ECO:0000313" key="1">
    <source>
        <dbReference type="Proteomes" id="UP001652740"/>
    </source>
</evidence>
<keyword evidence="1" id="KW-1185">Reference proteome</keyword>
<name>A0ABM3N561_GALME</name>
<evidence type="ECO:0000313" key="2">
    <source>
        <dbReference type="RefSeq" id="XP_052758699.1"/>
    </source>
</evidence>
<protein>
    <submittedName>
        <fullName evidence="2">Uncharacterized protein LOC128202428</fullName>
    </submittedName>
</protein>
<reference evidence="2" key="1">
    <citation type="submission" date="2025-08" db="UniProtKB">
        <authorList>
            <consortium name="RefSeq"/>
        </authorList>
    </citation>
    <scope>IDENTIFICATION</scope>
    <source>
        <tissue evidence="2">Whole larvae</tissue>
    </source>
</reference>
<dbReference type="RefSeq" id="XP_052758699.1">
    <property type="nucleotide sequence ID" value="XM_052902739.1"/>
</dbReference>
<organism evidence="1 2">
    <name type="scientific">Galleria mellonella</name>
    <name type="common">Greater wax moth</name>
    <dbReference type="NCBI Taxonomy" id="7137"/>
    <lineage>
        <taxon>Eukaryota</taxon>
        <taxon>Metazoa</taxon>
        <taxon>Ecdysozoa</taxon>
        <taxon>Arthropoda</taxon>
        <taxon>Hexapoda</taxon>
        <taxon>Insecta</taxon>
        <taxon>Pterygota</taxon>
        <taxon>Neoptera</taxon>
        <taxon>Endopterygota</taxon>
        <taxon>Lepidoptera</taxon>
        <taxon>Glossata</taxon>
        <taxon>Ditrysia</taxon>
        <taxon>Pyraloidea</taxon>
        <taxon>Pyralidae</taxon>
        <taxon>Galleriinae</taxon>
        <taxon>Galleria</taxon>
    </lineage>
</organism>
<proteinExistence type="predicted"/>
<accession>A0ABM3N561</accession>
<dbReference type="GeneID" id="128202428"/>